<keyword evidence="1" id="KW-0732">Signal</keyword>
<dbReference type="GO" id="GO:0030976">
    <property type="term" value="F:thiamine pyrophosphate binding"/>
    <property type="evidence" value="ECO:0007669"/>
    <property type="project" value="TreeGrafter"/>
</dbReference>
<reference evidence="2 3" key="1">
    <citation type="submission" date="2019-01" db="EMBL/GenBank/DDBJ databases">
        <authorList>
            <person name="Chen W.-M."/>
        </authorList>
    </citation>
    <scope>NUCLEOTIDE SEQUENCE [LARGE SCALE GENOMIC DNA]</scope>
    <source>
        <strain evidence="2 3">CCP-6</strain>
    </source>
</reference>
<dbReference type="OrthoDB" id="7811527at2"/>
<accession>A0A437MFB8</accession>
<comment type="caution">
    <text evidence="2">The sequence shown here is derived from an EMBL/GenBank/DDBJ whole genome shotgun (WGS) entry which is preliminary data.</text>
</comment>
<dbReference type="PANTHER" id="PTHR30006">
    <property type="entry name" value="THIAMINE-BINDING PERIPLASMIC PROTEIN-RELATED"/>
    <property type="match status" value="1"/>
</dbReference>
<dbReference type="RefSeq" id="WP_127788252.1">
    <property type="nucleotide sequence ID" value="NZ_SACL01000004.1"/>
</dbReference>
<evidence type="ECO:0000313" key="3">
    <source>
        <dbReference type="Proteomes" id="UP000282957"/>
    </source>
</evidence>
<proteinExistence type="predicted"/>
<dbReference type="GO" id="GO:0030288">
    <property type="term" value="C:outer membrane-bounded periplasmic space"/>
    <property type="evidence" value="ECO:0007669"/>
    <property type="project" value="TreeGrafter"/>
</dbReference>
<name>A0A437MFB8_9PROT</name>
<dbReference type="Gene3D" id="3.40.190.10">
    <property type="entry name" value="Periplasmic binding protein-like II"/>
    <property type="match status" value="2"/>
</dbReference>
<gene>
    <name evidence="2" type="ORF">EOD42_14515</name>
</gene>
<dbReference type="GO" id="GO:0015888">
    <property type="term" value="P:thiamine transport"/>
    <property type="evidence" value="ECO:0007669"/>
    <property type="project" value="TreeGrafter"/>
</dbReference>
<evidence type="ECO:0000313" key="2">
    <source>
        <dbReference type="EMBL" id="RVT96319.1"/>
    </source>
</evidence>
<evidence type="ECO:0000256" key="1">
    <source>
        <dbReference type="ARBA" id="ARBA00022729"/>
    </source>
</evidence>
<dbReference type="PANTHER" id="PTHR30006:SF2">
    <property type="entry name" value="ABC TRANSPORTER SUBSTRATE-BINDING PROTEIN"/>
    <property type="match status" value="1"/>
</dbReference>
<protein>
    <submittedName>
        <fullName evidence="2">Extracellular solute-binding protein</fullName>
    </submittedName>
</protein>
<keyword evidence="3" id="KW-1185">Reference proteome</keyword>
<sequence>MTEHSLSRRTLALGALAAPTVVVKNAWAQGKSLYVGTYSGVQGEYIRRSVIPRFQSDFGCRVFQREGVTLGQIAILRTEKARPTYSVMMMDDLGIPIAKTEGLIDKLPADKIPNLAKVFPNFRYAEDYGAAFAISVVTPFTNTSVPPLESFAQLWDARFRGRFIMISPRLTQSVHLLAIATSMVTGKPVLEAQYEMDKGWAKMAELKPNVQTLYDNTGATILQVSQGQADVAGPEFSKGLVPYIMRGAPVVQSRPSEGSFAGVNCVTLVKNAPEPELGAAFIDRILSPAVQKGMAEATYAAPSVSDIQLSAEVSNLVPYPESRMRDLRLYVLDWAHINPLRPAILERFNQVFGS</sequence>
<dbReference type="InterPro" id="IPR006059">
    <property type="entry name" value="SBP"/>
</dbReference>
<dbReference type="EMBL" id="SACL01000004">
    <property type="protein sequence ID" value="RVT96319.1"/>
    <property type="molecule type" value="Genomic_DNA"/>
</dbReference>
<dbReference type="Proteomes" id="UP000282957">
    <property type="component" value="Unassembled WGS sequence"/>
</dbReference>
<organism evidence="2 3">
    <name type="scientific">Rhodovarius crocodyli</name>
    <dbReference type="NCBI Taxonomy" id="1979269"/>
    <lineage>
        <taxon>Bacteria</taxon>
        <taxon>Pseudomonadati</taxon>
        <taxon>Pseudomonadota</taxon>
        <taxon>Alphaproteobacteria</taxon>
        <taxon>Acetobacterales</taxon>
        <taxon>Roseomonadaceae</taxon>
        <taxon>Rhodovarius</taxon>
    </lineage>
</organism>
<dbReference type="AlphaFoldDB" id="A0A437MFB8"/>
<dbReference type="SUPFAM" id="SSF53850">
    <property type="entry name" value="Periplasmic binding protein-like II"/>
    <property type="match status" value="1"/>
</dbReference>
<dbReference type="Pfam" id="PF13416">
    <property type="entry name" value="SBP_bac_8"/>
    <property type="match status" value="1"/>
</dbReference>
<dbReference type="GO" id="GO:0030975">
    <property type="term" value="F:thiamine binding"/>
    <property type="evidence" value="ECO:0007669"/>
    <property type="project" value="TreeGrafter"/>
</dbReference>